<name>A0AAN8S180_POLSC</name>
<proteinExistence type="predicted"/>
<gene>
    <name evidence="2" type="ORF">RUM43_009493</name>
</gene>
<comment type="caution">
    <text evidence="2">The sequence shown here is derived from an EMBL/GenBank/DDBJ whole genome shotgun (WGS) entry which is preliminary data.</text>
</comment>
<dbReference type="EMBL" id="JAWJWE010000038">
    <property type="protein sequence ID" value="KAK6623641.1"/>
    <property type="molecule type" value="Genomic_DNA"/>
</dbReference>
<dbReference type="AlphaFoldDB" id="A0AAN8S180"/>
<feature type="signal peptide" evidence="1">
    <location>
        <begin position="1"/>
        <end position="17"/>
    </location>
</feature>
<sequence length="150" mass="16729">MFLEILLVSTLVGGSQFDKAQTMKLSRTFRSSQGEANCTATQEPKSSKMPPVVQKVLGSLRTFSAVTNAMSFKTLKKIISTKNAKRKSIYIMFFIISLGTFPNSQNSVVHNDYEESNSVVKVRVENLHIDDAEVSDFAVEQNEWDVIVTS</sequence>
<evidence type="ECO:0000313" key="2">
    <source>
        <dbReference type="EMBL" id="KAK6623641.1"/>
    </source>
</evidence>
<protein>
    <submittedName>
        <fullName evidence="2">Uncharacterized protein</fullName>
    </submittedName>
</protein>
<organism evidence="2 3">
    <name type="scientific">Polyplax serrata</name>
    <name type="common">Common mouse louse</name>
    <dbReference type="NCBI Taxonomy" id="468196"/>
    <lineage>
        <taxon>Eukaryota</taxon>
        <taxon>Metazoa</taxon>
        <taxon>Ecdysozoa</taxon>
        <taxon>Arthropoda</taxon>
        <taxon>Hexapoda</taxon>
        <taxon>Insecta</taxon>
        <taxon>Pterygota</taxon>
        <taxon>Neoptera</taxon>
        <taxon>Paraneoptera</taxon>
        <taxon>Psocodea</taxon>
        <taxon>Troctomorpha</taxon>
        <taxon>Phthiraptera</taxon>
        <taxon>Anoplura</taxon>
        <taxon>Polyplacidae</taxon>
        <taxon>Polyplax</taxon>
    </lineage>
</organism>
<dbReference type="Proteomes" id="UP001372834">
    <property type="component" value="Unassembled WGS sequence"/>
</dbReference>
<accession>A0AAN8S180</accession>
<keyword evidence="1" id="KW-0732">Signal</keyword>
<evidence type="ECO:0000313" key="3">
    <source>
        <dbReference type="Proteomes" id="UP001372834"/>
    </source>
</evidence>
<evidence type="ECO:0000256" key="1">
    <source>
        <dbReference type="SAM" id="SignalP"/>
    </source>
</evidence>
<reference evidence="2 3" key="1">
    <citation type="submission" date="2023-10" db="EMBL/GenBank/DDBJ databases">
        <title>Genomes of two closely related lineages of the louse Polyplax serrata with different host specificities.</title>
        <authorList>
            <person name="Martinu J."/>
            <person name="Tarabai H."/>
            <person name="Stefka J."/>
            <person name="Hypsa V."/>
        </authorList>
    </citation>
    <scope>NUCLEOTIDE SEQUENCE [LARGE SCALE GENOMIC DNA]</scope>
    <source>
        <strain evidence="2">HR10_N</strain>
    </source>
</reference>
<feature type="chain" id="PRO_5043006334" evidence="1">
    <location>
        <begin position="18"/>
        <end position="150"/>
    </location>
</feature>